<feature type="domain" description="HTH lysR-type" evidence="6">
    <location>
        <begin position="3"/>
        <end position="58"/>
    </location>
</feature>
<evidence type="ECO:0000256" key="5">
    <source>
        <dbReference type="ARBA" id="ARBA00023163"/>
    </source>
</evidence>
<gene>
    <name evidence="7" type="ORF">RMCC_2912</name>
</gene>
<keyword evidence="8" id="KW-1185">Reference proteome</keyword>
<dbReference type="GO" id="GO:0003700">
    <property type="term" value="F:DNA-binding transcription factor activity"/>
    <property type="evidence" value="ECO:0007669"/>
    <property type="project" value="InterPro"/>
</dbReference>
<dbReference type="OrthoDB" id="3636008at2"/>
<dbReference type="InterPro" id="IPR000847">
    <property type="entry name" value="LysR_HTH_N"/>
</dbReference>
<sequence>MDVEVRHLRAMVALADHGTHTAAAAALGVSQPTLSRTVRQLEYRYGRRLVVGGSSEFTDDGLAVVERARRILAELAALDRDLTSHGSVQLGFAWLLPDEWFRQVRDAMRDRDVSVQIRRLDDPLAAVVNGDVDAALHRNVLRKPPSGISTRVIAHERRVLAVSRLDPELAKRRSVHWAKIPDRPVVVNTMSGSTTADSLPRSDARRAVVECRNFDEWLELVAAGSGIGIVPEICMHRVVHPEIRYIPIPDAPVTQVGLAWRSTPPPSRVARAFLDTAIALGRSAMG</sequence>
<accession>A0A100WD09</accession>
<dbReference type="CDD" id="cd05466">
    <property type="entry name" value="PBP2_LTTR_substrate"/>
    <property type="match status" value="1"/>
</dbReference>
<evidence type="ECO:0000313" key="8">
    <source>
        <dbReference type="Proteomes" id="UP000069443"/>
    </source>
</evidence>
<reference evidence="8" key="1">
    <citation type="journal article" date="2016" name="Genome Announc.">
        <title>Draft Genome Sequences of Five Rapidly Growing Mycobacterium Species, M. thermoresistibile, M. fortuitum subsp. acetamidolyticum, M. canariasense, M. brisbanense, and M. novocastrense.</title>
        <authorList>
            <person name="Katahira K."/>
            <person name="Ogura Y."/>
            <person name="Gotoh Y."/>
            <person name="Hayashi T."/>
        </authorList>
    </citation>
    <scope>NUCLEOTIDE SEQUENCE [LARGE SCALE GENOMIC DNA]</scope>
    <source>
        <strain evidence="8">JCM15298</strain>
    </source>
</reference>
<evidence type="ECO:0000256" key="2">
    <source>
        <dbReference type="ARBA" id="ARBA00023015"/>
    </source>
</evidence>
<dbReference type="SUPFAM" id="SSF53850">
    <property type="entry name" value="Periplasmic binding protein-like II"/>
    <property type="match status" value="1"/>
</dbReference>
<dbReference type="RefSeq" id="WP_062657038.1">
    <property type="nucleotide sequence ID" value="NZ_BCSY01000045.1"/>
</dbReference>
<comment type="similarity">
    <text evidence="1">Belongs to the LysR transcriptional regulatory family.</text>
</comment>
<dbReference type="EMBL" id="BCSY01000045">
    <property type="protein sequence ID" value="GAS95946.1"/>
    <property type="molecule type" value="Genomic_DNA"/>
</dbReference>
<dbReference type="Gene3D" id="3.40.190.10">
    <property type="entry name" value="Periplasmic binding protein-like II"/>
    <property type="match status" value="2"/>
</dbReference>
<protein>
    <submittedName>
        <fullName evidence="7">Putative HTH-type transcriptional regulator budR</fullName>
    </submittedName>
</protein>
<evidence type="ECO:0000259" key="6">
    <source>
        <dbReference type="PROSITE" id="PS50931"/>
    </source>
</evidence>
<reference evidence="8" key="2">
    <citation type="submission" date="2016-02" db="EMBL/GenBank/DDBJ databases">
        <title>Draft genome sequence of five rapidly growing Mycobacterium species.</title>
        <authorList>
            <person name="Katahira K."/>
            <person name="Gotou Y."/>
            <person name="Iida K."/>
            <person name="Ogura Y."/>
            <person name="Hayashi T."/>
        </authorList>
    </citation>
    <scope>NUCLEOTIDE SEQUENCE [LARGE SCALE GENOMIC DNA]</scope>
    <source>
        <strain evidence="8">JCM15298</strain>
    </source>
</reference>
<dbReference type="Pfam" id="PF00126">
    <property type="entry name" value="HTH_1"/>
    <property type="match status" value="1"/>
</dbReference>
<dbReference type="Pfam" id="PF03466">
    <property type="entry name" value="LysR_substrate"/>
    <property type="match status" value="1"/>
</dbReference>
<dbReference type="STRING" id="228230.RMCC_2912"/>
<dbReference type="AlphaFoldDB" id="A0A100WD09"/>
<evidence type="ECO:0000256" key="3">
    <source>
        <dbReference type="ARBA" id="ARBA00023125"/>
    </source>
</evidence>
<dbReference type="InterPro" id="IPR005119">
    <property type="entry name" value="LysR_subst-bd"/>
</dbReference>
<evidence type="ECO:0000256" key="4">
    <source>
        <dbReference type="ARBA" id="ARBA00023159"/>
    </source>
</evidence>
<dbReference type="GO" id="GO:0032993">
    <property type="term" value="C:protein-DNA complex"/>
    <property type="evidence" value="ECO:0007669"/>
    <property type="project" value="TreeGrafter"/>
</dbReference>
<dbReference type="SUPFAM" id="SSF46785">
    <property type="entry name" value="Winged helix' DNA-binding domain"/>
    <property type="match status" value="1"/>
</dbReference>
<dbReference type="GO" id="GO:0003677">
    <property type="term" value="F:DNA binding"/>
    <property type="evidence" value="ECO:0007669"/>
    <property type="project" value="UniProtKB-KW"/>
</dbReference>
<name>A0A100WD09_MYCCR</name>
<dbReference type="InterPro" id="IPR036388">
    <property type="entry name" value="WH-like_DNA-bd_sf"/>
</dbReference>
<dbReference type="PANTHER" id="PTHR30346">
    <property type="entry name" value="TRANSCRIPTIONAL DUAL REGULATOR HCAR-RELATED"/>
    <property type="match status" value="1"/>
</dbReference>
<dbReference type="PROSITE" id="PS50931">
    <property type="entry name" value="HTH_LYSR"/>
    <property type="match status" value="1"/>
</dbReference>
<organism evidence="7 8">
    <name type="scientific">Mycolicibacterium canariasense</name>
    <name type="common">Mycobacterium canariasense</name>
    <dbReference type="NCBI Taxonomy" id="228230"/>
    <lineage>
        <taxon>Bacteria</taxon>
        <taxon>Bacillati</taxon>
        <taxon>Actinomycetota</taxon>
        <taxon>Actinomycetes</taxon>
        <taxon>Mycobacteriales</taxon>
        <taxon>Mycobacteriaceae</taxon>
        <taxon>Mycolicibacterium</taxon>
    </lineage>
</organism>
<dbReference type="Proteomes" id="UP000069443">
    <property type="component" value="Unassembled WGS sequence"/>
</dbReference>
<dbReference type="PANTHER" id="PTHR30346:SF28">
    <property type="entry name" value="HTH-TYPE TRANSCRIPTIONAL REGULATOR CYNR"/>
    <property type="match status" value="1"/>
</dbReference>
<dbReference type="InterPro" id="IPR036390">
    <property type="entry name" value="WH_DNA-bd_sf"/>
</dbReference>
<evidence type="ECO:0000313" key="7">
    <source>
        <dbReference type="EMBL" id="GAS95946.1"/>
    </source>
</evidence>
<evidence type="ECO:0000256" key="1">
    <source>
        <dbReference type="ARBA" id="ARBA00009437"/>
    </source>
</evidence>
<comment type="caution">
    <text evidence="7">The sequence shown here is derived from an EMBL/GenBank/DDBJ whole genome shotgun (WGS) entry which is preliminary data.</text>
</comment>
<keyword evidence="2" id="KW-0805">Transcription regulation</keyword>
<keyword evidence="3" id="KW-0238">DNA-binding</keyword>
<keyword evidence="5" id="KW-0804">Transcription</keyword>
<dbReference type="Gene3D" id="1.10.10.10">
    <property type="entry name" value="Winged helix-like DNA-binding domain superfamily/Winged helix DNA-binding domain"/>
    <property type="match status" value="1"/>
</dbReference>
<proteinExistence type="inferred from homology"/>
<keyword evidence="4" id="KW-0010">Activator</keyword>